<organism evidence="1 2">
    <name type="scientific">Streptomyces himalayensis subsp. himalayensis</name>
    <dbReference type="NCBI Taxonomy" id="2756131"/>
    <lineage>
        <taxon>Bacteria</taxon>
        <taxon>Bacillati</taxon>
        <taxon>Actinomycetota</taxon>
        <taxon>Actinomycetes</taxon>
        <taxon>Kitasatosporales</taxon>
        <taxon>Streptomycetaceae</taxon>
        <taxon>Streptomyces</taxon>
        <taxon>Streptomyces himalayensis</taxon>
    </lineage>
</organism>
<evidence type="ECO:0000313" key="1">
    <source>
        <dbReference type="EMBL" id="MBA2951445.1"/>
    </source>
</evidence>
<dbReference type="EMBL" id="JACEHE010000046">
    <property type="protein sequence ID" value="MBA2951445.1"/>
    <property type="molecule type" value="Genomic_DNA"/>
</dbReference>
<dbReference type="AlphaFoldDB" id="A0A7W0DUG4"/>
<gene>
    <name evidence="1" type="ORF">H1D24_38290</name>
</gene>
<dbReference type="RefSeq" id="WP_181662364.1">
    <property type="nucleotide sequence ID" value="NZ_JACEHE010000046.1"/>
</dbReference>
<proteinExistence type="predicted"/>
<accession>A0A7W0DUG4</accession>
<protein>
    <submittedName>
        <fullName evidence="1">Uncharacterized protein</fullName>
    </submittedName>
</protein>
<comment type="caution">
    <text evidence="1">The sequence shown here is derived from an EMBL/GenBank/DDBJ whole genome shotgun (WGS) entry which is preliminary data.</text>
</comment>
<reference evidence="1 2" key="1">
    <citation type="submission" date="2020-07" db="EMBL/GenBank/DDBJ databases">
        <title>Streptomyces isolated from Indian soil.</title>
        <authorList>
            <person name="Mandal S."/>
            <person name="Maiti P.K."/>
        </authorList>
    </citation>
    <scope>NUCLEOTIDE SEQUENCE [LARGE SCALE GENOMIC DNA]</scope>
    <source>
        <strain evidence="1 2">PSKA28</strain>
    </source>
</reference>
<dbReference type="Proteomes" id="UP000545761">
    <property type="component" value="Unassembled WGS sequence"/>
</dbReference>
<sequence>MEYELIQHDKDDLYDPAPFISYARRQASDKAERDPDVGDSVHLWHEGQSRCHAALVVDVQEPLGQPVTVAVQCFAADGSQEFIPVVHHAEKKRGGTWHWPCGGH</sequence>
<name>A0A7W0DUG4_9ACTN</name>
<evidence type="ECO:0000313" key="2">
    <source>
        <dbReference type="Proteomes" id="UP000545761"/>
    </source>
</evidence>